<dbReference type="CDD" id="cd14014">
    <property type="entry name" value="STKc_PknB_like"/>
    <property type="match status" value="1"/>
</dbReference>
<dbReference type="Gene3D" id="1.25.40.10">
    <property type="entry name" value="Tetratricopeptide repeat domain"/>
    <property type="match status" value="1"/>
</dbReference>
<gene>
    <name evidence="10" type="ORF">NB063_17140</name>
</gene>
<dbReference type="Pfam" id="PF00400">
    <property type="entry name" value="WD40"/>
    <property type="match status" value="2"/>
</dbReference>
<evidence type="ECO:0000313" key="10">
    <source>
        <dbReference type="EMBL" id="MCM2372335.1"/>
    </source>
</evidence>
<dbReference type="InterPro" id="IPR008271">
    <property type="entry name" value="Ser/Thr_kinase_AS"/>
</dbReference>
<dbReference type="Gene3D" id="2.130.10.10">
    <property type="entry name" value="YVTN repeat-like/Quinoprotein amine dehydrogenase"/>
    <property type="match status" value="4"/>
</dbReference>
<dbReference type="InterPro" id="IPR024977">
    <property type="entry name" value="Apc4-like_WD40_dom"/>
</dbReference>
<protein>
    <submittedName>
        <fullName evidence="10">Protein kinase</fullName>
    </submittedName>
</protein>
<dbReference type="EMBL" id="JAMQBK010000044">
    <property type="protein sequence ID" value="MCM2372335.1"/>
    <property type="molecule type" value="Genomic_DNA"/>
</dbReference>
<organism evidence="10 11">
    <name type="scientific">Aporhodopirellula aestuarii</name>
    <dbReference type="NCBI Taxonomy" id="2950107"/>
    <lineage>
        <taxon>Bacteria</taxon>
        <taxon>Pseudomonadati</taxon>
        <taxon>Planctomycetota</taxon>
        <taxon>Planctomycetia</taxon>
        <taxon>Pirellulales</taxon>
        <taxon>Pirellulaceae</taxon>
        <taxon>Aporhodopirellula</taxon>
    </lineage>
</organism>
<evidence type="ECO:0000256" key="3">
    <source>
        <dbReference type="ARBA" id="ARBA00022737"/>
    </source>
</evidence>
<dbReference type="Pfam" id="PF12894">
    <property type="entry name" value="ANAPC4_WD40"/>
    <property type="match status" value="1"/>
</dbReference>
<evidence type="ECO:0000256" key="5">
    <source>
        <dbReference type="ARBA" id="ARBA00022777"/>
    </source>
</evidence>
<evidence type="ECO:0000313" key="11">
    <source>
        <dbReference type="Proteomes" id="UP001202961"/>
    </source>
</evidence>
<evidence type="ECO:0000259" key="9">
    <source>
        <dbReference type="PROSITE" id="PS50011"/>
    </source>
</evidence>
<evidence type="ECO:0000256" key="2">
    <source>
        <dbReference type="ARBA" id="ARBA00022679"/>
    </source>
</evidence>
<keyword evidence="6" id="KW-0067">ATP-binding</keyword>
<feature type="repeat" description="WD" evidence="7">
    <location>
        <begin position="921"/>
        <end position="962"/>
    </location>
</feature>
<sequence>MILAGRLASEADVDRFHREARAAAALKHPNIVGVHEVGQHEGHHYFTMDFVDGESLAHVISKGSLAPRRAAELMKTIAESIEYAHQRGVLHRDLKPANILLDANRQPHVTDFGLAKTLVDDASGVDLTTTGQILGTPSYMAPEQASAKHQLVKRSSDVYSLGAILYACLSGRAPFVADSTVDTIRQVIEKEPVSLRLLNGQIPKDLETICLKCLQKEPHRRYVTAAELAEDLQCFLDGRPVTARPISSTAKAWRWARRNPWGASLATLSVLLLLTGTFVSTYFAIQAGQRATAEKVERERADREAAAAKLAQMKTEAAKRDAERQRDSAKLAEAQAEAALVNEAAARTLAENATRRALWQTYVARLQPIRQAWLEKEYGHLSRLLEQYSPAQGEPDFRGWEWDFFADQVQQLAPRVADENLLGGEFLFDHPRNRMFAWKNNRLFIWDFESHAIVKKLSIPVGRWESLTISPDGKLLAIASWKTDVIVWDADSDTLVQELPTLDKTSADKSRAWSTLWSPDGTKLLTASRRGEVRIWNRSDWSLDTILLKPSHRNTMGAMDWHPDSGLVTGHRFGWFRIWDMNARKVLHTGKHQNSIIENLKWSPSGDKFAIAEDGLGIWNADGKRIGEHRNFGLTRAVAWLDDQTVACGGDDQRINVCDVNDPSADQTLRVHSGQVRSLERFNENQIVSGAAGDGVRLVRLDVINPGIASVRAHERNAVEVQWSPDGERLATAGEDQKASVRDADSLQEIFSVRHDDGHRWVSDVDWNNAGNRLATISHTGIVKLWDGSDGTLIKQRRVLGLDHPRLDWRPSSDLIILGGVKPQVIDADTLEPVWTAPENAGSSWMIHMHVSPDGKRAIGNSRSGTVKVVGLDPPSFERGLATQDPGDGAGAWSPDGTRFVAAGTDLSIYDTQTFQRLMRLEGRRGPVGGVCYHPRGSRIASAGHDGQVYLWDTATGDLLVRLPILDQTTLTAINFSPDGSRLATVGRNGELILLGNKNNARRTQPDILPAETPEVELAKLTWAIAKAPNDADRIVARARWHANHLHWTDALADLESFLKLNPQSGWMHCEAACAALLCDRMDDYQRHLKFNLDKLSDWDFSREASTGAYVAEVAAAVPGSIDDLSILLPLASRHGKIDLSKPYEAISLAMVEHRMGNDERVLEILAPFENRGGHHYAELILADALRAHALNQLGRHDEAEAVLNKAEQIVSIAWPEPTPDNPATYGNLKSFVFATLLLNEARSAINQLGGI</sequence>
<reference evidence="10 11" key="1">
    <citation type="journal article" date="2022" name="Syst. Appl. Microbiol.">
        <title>Rhodopirellula aestuarii sp. nov., a novel member of the genus Rhodopirellula isolated from brackish sediments collected in the Tagus River estuary, Portugal.</title>
        <authorList>
            <person name="Vitorino I.R."/>
            <person name="Klimek D."/>
            <person name="Calusinska M."/>
            <person name="Lobo-da-Cunha A."/>
            <person name="Vasconcelos V."/>
            <person name="Lage O.M."/>
        </authorList>
    </citation>
    <scope>NUCLEOTIDE SEQUENCE [LARGE SCALE GENOMIC DNA]</scope>
    <source>
        <strain evidence="10 11">ICT_H3.1</strain>
    </source>
</reference>
<dbReference type="InterPro" id="IPR019775">
    <property type="entry name" value="WD40_repeat_CS"/>
</dbReference>
<dbReference type="PANTHER" id="PTHR43289">
    <property type="entry name" value="MITOGEN-ACTIVATED PROTEIN KINASE KINASE KINASE 20-RELATED"/>
    <property type="match status" value="1"/>
</dbReference>
<feature type="domain" description="Protein kinase" evidence="9">
    <location>
        <begin position="1"/>
        <end position="236"/>
    </location>
</feature>
<evidence type="ECO:0000256" key="8">
    <source>
        <dbReference type="SAM" id="Coils"/>
    </source>
</evidence>
<dbReference type="PROSITE" id="PS50082">
    <property type="entry name" value="WD_REPEATS_2"/>
    <property type="match status" value="3"/>
</dbReference>
<dbReference type="SUPFAM" id="SSF56112">
    <property type="entry name" value="Protein kinase-like (PK-like)"/>
    <property type="match status" value="1"/>
</dbReference>
<name>A0ABT0U5X9_9BACT</name>
<keyword evidence="11" id="KW-1185">Reference proteome</keyword>
<dbReference type="Proteomes" id="UP001202961">
    <property type="component" value="Unassembled WGS sequence"/>
</dbReference>
<keyword evidence="4" id="KW-0547">Nucleotide-binding</keyword>
<keyword evidence="8" id="KW-0175">Coiled coil</keyword>
<dbReference type="PROSITE" id="PS00678">
    <property type="entry name" value="WD_REPEATS_1"/>
    <property type="match status" value="1"/>
</dbReference>
<dbReference type="InterPro" id="IPR036322">
    <property type="entry name" value="WD40_repeat_dom_sf"/>
</dbReference>
<dbReference type="InterPro" id="IPR000719">
    <property type="entry name" value="Prot_kinase_dom"/>
</dbReference>
<dbReference type="RefSeq" id="WP_250929990.1">
    <property type="nucleotide sequence ID" value="NZ_JAMQBK010000044.1"/>
</dbReference>
<evidence type="ECO:0000256" key="4">
    <source>
        <dbReference type="ARBA" id="ARBA00022741"/>
    </source>
</evidence>
<keyword evidence="3" id="KW-0677">Repeat</keyword>
<dbReference type="GO" id="GO:0016301">
    <property type="term" value="F:kinase activity"/>
    <property type="evidence" value="ECO:0007669"/>
    <property type="project" value="UniProtKB-KW"/>
</dbReference>
<dbReference type="InterPro" id="IPR015943">
    <property type="entry name" value="WD40/YVTN_repeat-like_dom_sf"/>
</dbReference>
<dbReference type="Gene3D" id="3.30.200.20">
    <property type="entry name" value="Phosphorylase Kinase, domain 1"/>
    <property type="match status" value="1"/>
</dbReference>
<evidence type="ECO:0000256" key="1">
    <source>
        <dbReference type="ARBA" id="ARBA00022574"/>
    </source>
</evidence>
<dbReference type="InterPro" id="IPR011009">
    <property type="entry name" value="Kinase-like_dom_sf"/>
</dbReference>
<dbReference type="InterPro" id="IPR001680">
    <property type="entry name" value="WD40_rpt"/>
</dbReference>
<keyword evidence="1 7" id="KW-0853">WD repeat</keyword>
<keyword evidence="5 10" id="KW-0418">Kinase</keyword>
<dbReference type="PROSITE" id="PS50294">
    <property type="entry name" value="WD_REPEATS_REGION"/>
    <property type="match status" value="1"/>
</dbReference>
<dbReference type="SMART" id="SM00220">
    <property type="entry name" value="S_TKc"/>
    <property type="match status" value="1"/>
</dbReference>
<evidence type="ECO:0000256" key="6">
    <source>
        <dbReference type="ARBA" id="ARBA00022840"/>
    </source>
</evidence>
<dbReference type="InterPro" id="IPR011990">
    <property type="entry name" value="TPR-like_helical_dom_sf"/>
</dbReference>
<feature type="repeat" description="WD" evidence="7">
    <location>
        <begin position="711"/>
        <end position="752"/>
    </location>
</feature>
<feature type="coiled-coil region" evidence="8">
    <location>
        <begin position="296"/>
        <end position="351"/>
    </location>
</feature>
<dbReference type="PANTHER" id="PTHR43289:SF6">
    <property type="entry name" value="SERINE_THREONINE-PROTEIN KINASE NEKL-3"/>
    <property type="match status" value="1"/>
</dbReference>
<dbReference type="SUPFAM" id="SSF50978">
    <property type="entry name" value="WD40 repeat-like"/>
    <property type="match status" value="2"/>
</dbReference>
<dbReference type="SMART" id="SM00320">
    <property type="entry name" value="WD40"/>
    <property type="match status" value="12"/>
</dbReference>
<feature type="repeat" description="WD" evidence="7">
    <location>
        <begin position="505"/>
        <end position="537"/>
    </location>
</feature>
<dbReference type="SUPFAM" id="SSF48452">
    <property type="entry name" value="TPR-like"/>
    <property type="match status" value="1"/>
</dbReference>
<accession>A0ABT0U5X9</accession>
<dbReference type="Pfam" id="PF00069">
    <property type="entry name" value="Pkinase"/>
    <property type="match status" value="1"/>
</dbReference>
<evidence type="ECO:0000256" key="7">
    <source>
        <dbReference type="PROSITE-ProRule" id="PRU00221"/>
    </source>
</evidence>
<dbReference type="PROSITE" id="PS00108">
    <property type="entry name" value="PROTEIN_KINASE_ST"/>
    <property type="match status" value="1"/>
</dbReference>
<comment type="caution">
    <text evidence="10">The sequence shown here is derived from an EMBL/GenBank/DDBJ whole genome shotgun (WGS) entry which is preliminary data.</text>
</comment>
<dbReference type="PROSITE" id="PS50011">
    <property type="entry name" value="PROTEIN_KINASE_DOM"/>
    <property type="match status" value="1"/>
</dbReference>
<dbReference type="Gene3D" id="1.10.510.10">
    <property type="entry name" value="Transferase(Phosphotransferase) domain 1"/>
    <property type="match status" value="1"/>
</dbReference>
<proteinExistence type="predicted"/>
<keyword evidence="2" id="KW-0808">Transferase</keyword>